<proteinExistence type="predicted"/>
<dbReference type="EMBL" id="FMXQ01000008">
    <property type="protein sequence ID" value="SDB47372.1"/>
    <property type="molecule type" value="Genomic_DNA"/>
</dbReference>
<evidence type="ECO:0000256" key="1">
    <source>
        <dbReference type="SAM" id="Phobius"/>
    </source>
</evidence>
<accession>A0A1G6DQJ9</accession>
<feature type="transmembrane region" description="Helical" evidence="1">
    <location>
        <begin position="43"/>
        <end position="62"/>
    </location>
</feature>
<sequence length="135" mass="15110">MAYWTARIILWLVAVCYGIFAFGRVLNMLGMGGFDWATAPLEWQVIDVFYLAVNIAVVYGFVLLRPIGFMAFFLAVVTQFALFWAVSPGEGVDGAPIRGASVFLSYFVPFHIITVVLVVVALFLLRRRDRPEPAE</sequence>
<evidence type="ECO:0000313" key="2">
    <source>
        <dbReference type="EMBL" id="SDB47372.1"/>
    </source>
</evidence>
<keyword evidence="1" id="KW-0472">Membrane</keyword>
<dbReference type="OrthoDB" id="573831at2"/>
<dbReference type="AlphaFoldDB" id="A0A1G6DQJ9"/>
<dbReference type="STRING" id="665467.SAMN02982931_03633"/>
<keyword evidence="1" id="KW-1133">Transmembrane helix</keyword>
<protein>
    <submittedName>
        <fullName evidence="2">Uncharacterized protein</fullName>
    </submittedName>
</protein>
<gene>
    <name evidence="2" type="ORF">SAMN02982931_03633</name>
</gene>
<keyword evidence="1" id="KW-0812">Transmembrane</keyword>
<reference evidence="2 3" key="1">
    <citation type="submission" date="2016-10" db="EMBL/GenBank/DDBJ databases">
        <authorList>
            <person name="de Groot N.N."/>
        </authorList>
    </citation>
    <scope>NUCLEOTIDE SEQUENCE [LARGE SCALE GENOMIC DNA]</scope>
    <source>
        <strain evidence="2 3">ATCC 35022</strain>
    </source>
</reference>
<feature type="transmembrane region" description="Helical" evidence="1">
    <location>
        <begin position="106"/>
        <end position="125"/>
    </location>
</feature>
<feature type="transmembrane region" description="Helical" evidence="1">
    <location>
        <begin position="9"/>
        <end position="31"/>
    </location>
</feature>
<dbReference type="Proteomes" id="UP000199071">
    <property type="component" value="Unassembled WGS sequence"/>
</dbReference>
<feature type="transmembrane region" description="Helical" evidence="1">
    <location>
        <begin position="69"/>
        <end position="86"/>
    </location>
</feature>
<name>A0A1G6DQJ9_9HYPH</name>
<organism evidence="2 3">
    <name type="scientific">Bauldia litoralis</name>
    <dbReference type="NCBI Taxonomy" id="665467"/>
    <lineage>
        <taxon>Bacteria</taxon>
        <taxon>Pseudomonadati</taxon>
        <taxon>Pseudomonadota</taxon>
        <taxon>Alphaproteobacteria</taxon>
        <taxon>Hyphomicrobiales</taxon>
        <taxon>Kaistiaceae</taxon>
        <taxon>Bauldia</taxon>
    </lineage>
</organism>
<keyword evidence="3" id="KW-1185">Reference proteome</keyword>
<dbReference type="RefSeq" id="WP_090878553.1">
    <property type="nucleotide sequence ID" value="NZ_FMXQ01000008.1"/>
</dbReference>
<evidence type="ECO:0000313" key="3">
    <source>
        <dbReference type="Proteomes" id="UP000199071"/>
    </source>
</evidence>